<dbReference type="AlphaFoldDB" id="A0A5B7CIT6"/>
<evidence type="ECO:0000313" key="1">
    <source>
        <dbReference type="EMBL" id="MPC09175.1"/>
    </source>
</evidence>
<protein>
    <submittedName>
        <fullName evidence="1">Uncharacterized protein</fullName>
    </submittedName>
</protein>
<dbReference type="EMBL" id="VSRR010000058">
    <property type="protein sequence ID" value="MPC09175.1"/>
    <property type="molecule type" value="Genomic_DNA"/>
</dbReference>
<evidence type="ECO:0000313" key="2">
    <source>
        <dbReference type="Proteomes" id="UP000324222"/>
    </source>
</evidence>
<proteinExistence type="predicted"/>
<keyword evidence="2" id="KW-1185">Reference proteome</keyword>
<reference evidence="1 2" key="1">
    <citation type="submission" date="2019-05" db="EMBL/GenBank/DDBJ databases">
        <title>Another draft genome of Portunus trituberculatus and its Hox gene families provides insights of decapod evolution.</title>
        <authorList>
            <person name="Jeong J.-H."/>
            <person name="Song I."/>
            <person name="Kim S."/>
            <person name="Choi T."/>
            <person name="Kim D."/>
            <person name="Ryu S."/>
            <person name="Kim W."/>
        </authorList>
    </citation>
    <scope>NUCLEOTIDE SEQUENCE [LARGE SCALE GENOMIC DNA]</scope>
    <source>
        <tissue evidence="1">Muscle</tissue>
    </source>
</reference>
<comment type="caution">
    <text evidence="1">The sequence shown here is derived from an EMBL/GenBank/DDBJ whole genome shotgun (WGS) entry which is preliminary data.</text>
</comment>
<accession>A0A5B7CIT6</accession>
<dbReference type="Proteomes" id="UP000324222">
    <property type="component" value="Unassembled WGS sequence"/>
</dbReference>
<name>A0A5B7CIT6_PORTR</name>
<gene>
    <name evidence="1" type="ORF">E2C01_001777</name>
</gene>
<sequence length="44" mass="5054">MVSRMNIETRHGTEGVKNFEFDHVSFQFTSSKTAISHNETFSAF</sequence>
<organism evidence="1 2">
    <name type="scientific">Portunus trituberculatus</name>
    <name type="common">Swimming crab</name>
    <name type="synonym">Neptunus trituberculatus</name>
    <dbReference type="NCBI Taxonomy" id="210409"/>
    <lineage>
        <taxon>Eukaryota</taxon>
        <taxon>Metazoa</taxon>
        <taxon>Ecdysozoa</taxon>
        <taxon>Arthropoda</taxon>
        <taxon>Crustacea</taxon>
        <taxon>Multicrustacea</taxon>
        <taxon>Malacostraca</taxon>
        <taxon>Eumalacostraca</taxon>
        <taxon>Eucarida</taxon>
        <taxon>Decapoda</taxon>
        <taxon>Pleocyemata</taxon>
        <taxon>Brachyura</taxon>
        <taxon>Eubrachyura</taxon>
        <taxon>Portunoidea</taxon>
        <taxon>Portunidae</taxon>
        <taxon>Portuninae</taxon>
        <taxon>Portunus</taxon>
    </lineage>
</organism>